<dbReference type="AlphaFoldDB" id="A0A382BAN7"/>
<proteinExistence type="predicted"/>
<dbReference type="PIRSF" id="PIRSF000390">
    <property type="entry name" value="PLP_StrS"/>
    <property type="match status" value="1"/>
</dbReference>
<dbReference type="Gene3D" id="3.90.1150.10">
    <property type="entry name" value="Aspartate Aminotransferase, domain 1"/>
    <property type="match status" value="1"/>
</dbReference>
<dbReference type="Pfam" id="PF01041">
    <property type="entry name" value="DegT_DnrJ_EryC1"/>
    <property type="match status" value="1"/>
</dbReference>
<dbReference type="InterPro" id="IPR000653">
    <property type="entry name" value="DegT/StrS_aminotransferase"/>
</dbReference>
<dbReference type="PANTHER" id="PTHR30244:SF34">
    <property type="entry name" value="DTDP-4-AMINO-4,6-DIDEOXYGALACTOSE TRANSAMINASE"/>
    <property type="match status" value="1"/>
</dbReference>
<accession>A0A382BAN7</accession>
<protein>
    <recommendedName>
        <fullName evidence="2">Glutamine--scyllo-inositol aminotransferase</fullName>
    </recommendedName>
</protein>
<dbReference type="EMBL" id="UINC01028968">
    <property type="protein sequence ID" value="SVB10910.1"/>
    <property type="molecule type" value="Genomic_DNA"/>
</dbReference>
<dbReference type="Gene3D" id="3.40.640.10">
    <property type="entry name" value="Type I PLP-dependent aspartate aminotransferase-like (Major domain)"/>
    <property type="match status" value="1"/>
</dbReference>
<evidence type="ECO:0008006" key="2">
    <source>
        <dbReference type="Google" id="ProtNLM"/>
    </source>
</evidence>
<dbReference type="InterPro" id="IPR015424">
    <property type="entry name" value="PyrdxlP-dep_Trfase"/>
</dbReference>
<dbReference type="GO" id="GO:0008483">
    <property type="term" value="F:transaminase activity"/>
    <property type="evidence" value="ECO:0007669"/>
    <property type="project" value="TreeGrafter"/>
</dbReference>
<reference evidence="1" key="1">
    <citation type="submission" date="2018-05" db="EMBL/GenBank/DDBJ databases">
        <authorList>
            <person name="Lanie J.A."/>
            <person name="Ng W.-L."/>
            <person name="Kazmierczak K.M."/>
            <person name="Andrzejewski T.M."/>
            <person name="Davidsen T.M."/>
            <person name="Wayne K.J."/>
            <person name="Tettelin H."/>
            <person name="Glass J.I."/>
            <person name="Rusch D."/>
            <person name="Podicherti R."/>
            <person name="Tsui H.-C.T."/>
            <person name="Winkler M.E."/>
        </authorList>
    </citation>
    <scope>NUCLEOTIDE SEQUENCE</scope>
</reference>
<gene>
    <name evidence="1" type="ORF">METZ01_LOCUS163764</name>
</gene>
<organism evidence="1">
    <name type="scientific">marine metagenome</name>
    <dbReference type="NCBI Taxonomy" id="408172"/>
    <lineage>
        <taxon>unclassified sequences</taxon>
        <taxon>metagenomes</taxon>
        <taxon>ecological metagenomes</taxon>
    </lineage>
</organism>
<sequence length="424" mass="46343">MFDRDELAIDGGDPVISDSIPSGVSGPSIVGEEEVQAVAELLRSQALFRHREDGETNQMEQEAARFLGVRHTLMVNSGTSALICALTGVGVGPGDEVIIPGYTFIATAAAVIATGAVPVIAEIDESLGLDPTDAERKITPHTKAIIPVHMRGVPAKLNDLIALARRNNLRVVEDCCQSVGAEYMGQKVGTFGDAGAWSLNYYKTISAGEGGLVYTNDRDVFERACFAADPGLPMWKEAGHVSEWQNEPFPRQTYRASEVLAAIARVQLSKMKIILDHQRTLKKAFLGELDESGSYFHQYVEDPVGDTGVSASVILHNKEIAIGYAHALKAEGVEVATIYNDGFPDRHIYSYWDAIIEKRSPHSTGYPWKDPAYKGNVQYSKDMCPQTLDILGRTLRFDFNMNMTENHVRLMAKALNKVDAALGE</sequence>
<dbReference type="InterPro" id="IPR015422">
    <property type="entry name" value="PyrdxlP-dep_Trfase_small"/>
</dbReference>
<name>A0A382BAN7_9ZZZZ</name>
<dbReference type="SUPFAM" id="SSF53383">
    <property type="entry name" value="PLP-dependent transferases"/>
    <property type="match status" value="1"/>
</dbReference>
<dbReference type="InterPro" id="IPR015421">
    <property type="entry name" value="PyrdxlP-dep_Trfase_major"/>
</dbReference>
<dbReference type="GO" id="GO:0030170">
    <property type="term" value="F:pyridoxal phosphate binding"/>
    <property type="evidence" value="ECO:0007669"/>
    <property type="project" value="TreeGrafter"/>
</dbReference>
<dbReference type="PANTHER" id="PTHR30244">
    <property type="entry name" value="TRANSAMINASE"/>
    <property type="match status" value="1"/>
</dbReference>
<evidence type="ECO:0000313" key="1">
    <source>
        <dbReference type="EMBL" id="SVB10910.1"/>
    </source>
</evidence>
<dbReference type="GO" id="GO:0000271">
    <property type="term" value="P:polysaccharide biosynthetic process"/>
    <property type="evidence" value="ECO:0007669"/>
    <property type="project" value="TreeGrafter"/>
</dbReference>